<keyword evidence="6" id="KW-0406">Ion transport</keyword>
<dbReference type="GO" id="GO:0005385">
    <property type="term" value="F:zinc ion transmembrane transporter activity"/>
    <property type="evidence" value="ECO:0007669"/>
    <property type="project" value="TreeGrafter"/>
</dbReference>
<dbReference type="InterPro" id="IPR050681">
    <property type="entry name" value="CDF/SLC30A"/>
</dbReference>
<comment type="caution">
    <text evidence="11">The sequence shown here is derived from an EMBL/GenBank/DDBJ whole genome shotgun (WGS) entry which is preliminary data.</text>
</comment>
<dbReference type="SUPFAM" id="SSF160240">
    <property type="entry name" value="Cation efflux protein cytoplasmic domain-like"/>
    <property type="match status" value="1"/>
</dbReference>
<keyword evidence="4 8" id="KW-0812">Transmembrane</keyword>
<dbReference type="Proteomes" id="UP000654670">
    <property type="component" value="Unassembled WGS sequence"/>
</dbReference>
<dbReference type="Pfam" id="PF16916">
    <property type="entry name" value="ZT_dimer"/>
    <property type="match status" value="1"/>
</dbReference>
<feature type="transmembrane region" description="Helical" evidence="8">
    <location>
        <begin position="28"/>
        <end position="54"/>
    </location>
</feature>
<feature type="transmembrane region" description="Helical" evidence="8">
    <location>
        <begin position="95"/>
        <end position="116"/>
    </location>
</feature>
<organism evidence="11 12">
    <name type="scientific">Sporolactobacillus putidus</name>
    <dbReference type="NCBI Taxonomy" id="492735"/>
    <lineage>
        <taxon>Bacteria</taxon>
        <taxon>Bacillati</taxon>
        <taxon>Bacillota</taxon>
        <taxon>Bacilli</taxon>
        <taxon>Bacillales</taxon>
        <taxon>Sporolactobacillaceae</taxon>
        <taxon>Sporolactobacillus</taxon>
    </lineage>
</organism>
<evidence type="ECO:0000256" key="6">
    <source>
        <dbReference type="ARBA" id="ARBA00023065"/>
    </source>
</evidence>
<evidence type="ECO:0000256" key="2">
    <source>
        <dbReference type="ARBA" id="ARBA00008873"/>
    </source>
</evidence>
<dbReference type="Pfam" id="PF01545">
    <property type="entry name" value="Cation_efflux"/>
    <property type="match status" value="1"/>
</dbReference>
<dbReference type="InterPro" id="IPR027470">
    <property type="entry name" value="Cation_efflux_CTD"/>
</dbReference>
<dbReference type="InterPro" id="IPR036837">
    <property type="entry name" value="Cation_efflux_CTD_sf"/>
</dbReference>
<evidence type="ECO:0000256" key="8">
    <source>
        <dbReference type="SAM" id="Phobius"/>
    </source>
</evidence>
<feature type="domain" description="Cation efflux protein transmembrane" evidence="9">
    <location>
        <begin position="30"/>
        <end position="222"/>
    </location>
</feature>
<evidence type="ECO:0000256" key="5">
    <source>
        <dbReference type="ARBA" id="ARBA00022989"/>
    </source>
</evidence>
<dbReference type="AlphaFoldDB" id="A0A917W0J1"/>
<dbReference type="GO" id="GO:0005886">
    <property type="term" value="C:plasma membrane"/>
    <property type="evidence" value="ECO:0007669"/>
    <property type="project" value="TreeGrafter"/>
</dbReference>
<keyword evidence="12" id="KW-1185">Reference proteome</keyword>
<feature type="domain" description="Cation efflux protein cytoplasmic" evidence="10">
    <location>
        <begin position="226"/>
        <end position="298"/>
    </location>
</feature>
<evidence type="ECO:0000259" key="9">
    <source>
        <dbReference type="Pfam" id="PF01545"/>
    </source>
</evidence>
<dbReference type="EMBL" id="BMOK01000003">
    <property type="protein sequence ID" value="GGL46619.1"/>
    <property type="molecule type" value="Genomic_DNA"/>
</dbReference>
<dbReference type="InterPro" id="IPR027469">
    <property type="entry name" value="Cation_efflux_TMD_sf"/>
</dbReference>
<evidence type="ECO:0000259" key="10">
    <source>
        <dbReference type="Pfam" id="PF16916"/>
    </source>
</evidence>
<feature type="transmembrane region" description="Helical" evidence="8">
    <location>
        <begin position="197"/>
        <end position="218"/>
    </location>
</feature>
<gene>
    <name evidence="11" type="ORF">GCM10007968_08380</name>
</gene>
<feature type="transmembrane region" description="Helical" evidence="8">
    <location>
        <begin position="66"/>
        <end position="83"/>
    </location>
</feature>
<evidence type="ECO:0000256" key="3">
    <source>
        <dbReference type="ARBA" id="ARBA00022448"/>
    </source>
</evidence>
<protein>
    <submittedName>
        <fullName evidence="11">Cation transporter</fullName>
    </submittedName>
</protein>
<dbReference type="SUPFAM" id="SSF161111">
    <property type="entry name" value="Cation efflux protein transmembrane domain-like"/>
    <property type="match status" value="1"/>
</dbReference>
<keyword evidence="3" id="KW-0813">Transport</keyword>
<dbReference type="Gene3D" id="1.20.1510.10">
    <property type="entry name" value="Cation efflux protein transmembrane domain"/>
    <property type="match status" value="1"/>
</dbReference>
<feature type="transmembrane region" description="Helical" evidence="8">
    <location>
        <begin position="173"/>
        <end position="191"/>
    </location>
</feature>
<dbReference type="PANTHER" id="PTHR11562:SF17">
    <property type="entry name" value="RE54080P-RELATED"/>
    <property type="match status" value="1"/>
</dbReference>
<evidence type="ECO:0000313" key="11">
    <source>
        <dbReference type="EMBL" id="GGL46619.1"/>
    </source>
</evidence>
<name>A0A917W0J1_9BACL</name>
<keyword evidence="7 8" id="KW-0472">Membrane</keyword>
<comment type="subcellular location">
    <subcellularLocation>
        <location evidence="1">Membrane</location>
        <topology evidence="1">Multi-pass membrane protein</topology>
    </subcellularLocation>
</comment>
<dbReference type="InterPro" id="IPR058533">
    <property type="entry name" value="Cation_efflux_TM"/>
</dbReference>
<proteinExistence type="inferred from homology"/>
<reference evidence="11" key="2">
    <citation type="submission" date="2020-09" db="EMBL/GenBank/DDBJ databases">
        <authorList>
            <person name="Sun Q."/>
            <person name="Ohkuma M."/>
        </authorList>
    </citation>
    <scope>NUCLEOTIDE SEQUENCE</scope>
    <source>
        <strain evidence="11">JCM 15325</strain>
    </source>
</reference>
<dbReference type="InterPro" id="IPR002524">
    <property type="entry name" value="Cation_efflux"/>
</dbReference>
<reference evidence="11" key="1">
    <citation type="journal article" date="2014" name="Int. J. Syst. Evol. Microbiol.">
        <title>Complete genome sequence of Corynebacterium casei LMG S-19264T (=DSM 44701T), isolated from a smear-ripened cheese.</title>
        <authorList>
            <consortium name="US DOE Joint Genome Institute (JGI-PGF)"/>
            <person name="Walter F."/>
            <person name="Albersmeier A."/>
            <person name="Kalinowski J."/>
            <person name="Ruckert C."/>
        </authorList>
    </citation>
    <scope>NUCLEOTIDE SEQUENCE</scope>
    <source>
        <strain evidence="11">JCM 15325</strain>
    </source>
</reference>
<dbReference type="PANTHER" id="PTHR11562">
    <property type="entry name" value="CATION EFFLUX PROTEIN/ ZINC TRANSPORTER"/>
    <property type="match status" value="1"/>
</dbReference>
<evidence type="ECO:0000256" key="7">
    <source>
        <dbReference type="ARBA" id="ARBA00023136"/>
    </source>
</evidence>
<evidence type="ECO:0000313" key="12">
    <source>
        <dbReference type="Proteomes" id="UP000654670"/>
    </source>
</evidence>
<accession>A0A917W0J1</accession>
<feature type="transmembrane region" description="Helical" evidence="8">
    <location>
        <begin position="128"/>
        <end position="152"/>
    </location>
</feature>
<comment type="similarity">
    <text evidence="2">Belongs to the cation diffusion facilitator (CDF) transporter (TC 2.A.4) family. SLC30A subfamily.</text>
</comment>
<keyword evidence="5 8" id="KW-1133">Transmembrane helix</keyword>
<sequence>MKTAHSEKTIPHNHEILHHHSHSANKKALLAGFMLITGFMIIEIIGGLVSHSLALLSDAGHMLSDSVSLGLSFTALVVGSRVPADNNKTFGYRRFEILTALFNGVLLLIVSAWIIYEAILRLMYPVKVAGTGMLIVASAGLLVNLAVAWMLMRGETKENLNVKSAFAHVLGDLLGSAGAIAAALMIGFFGWTIADPLASVIVSLIIVKSGWQVTRVSINILMESRPDNLNIEEVRNRIIEVEGIRGIHDLHVWTITSGFLSLSCHLTVDDRADRDEMLRKVEQVLEPYNLDHSTIQIEGTAFSGCHTDCAGGKQHA</sequence>
<dbReference type="NCBIfam" id="TIGR01297">
    <property type="entry name" value="CDF"/>
    <property type="match status" value="1"/>
</dbReference>
<evidence type="ECO:0000256" key="1">
    <source>
        <dbReference type="ARBA" id="ARBA00004141"/>
    </source>
</evidence>
<evidence type="ECO:0000256" key="4">
    <source>
        <dbReference type="ARBA" id="ARBA00022692"/>
    </source>
</evidence>